<evidence type="ECO:0000313" key="2">
    <source>
        <dbReference type="Proteomes" id="UP000324222"/>
    </source>
</evidence>
<protein>
    <submittedName>
        <fullName evidence="1">Uncharacterized protein</fullName>
    </submittedName>
</protein>
<dbReference type="AlphaFoldDB" id="A0A5B7EID7"/>
<comment type="caution">
    <text evidence="1">The sequence shown here is derived from an EMBL/GenBank/DDBJ whole genome shotgun (WGS) entry which is preliminary data.</text>
</comment>
<proteinExistence type="predicted"/>
<organism evidence="1 2">
    <name type="scientific">Portunus trituberculatus</name>
    <name type="common">Swimming crab</name>
    <name type="synonym">Neptunus trituberculatus</name>
    <dbReference type="NCBI Taxonomy" id="210409"/>
    <lineage>
        <taxon>Eukaryota</taxon>
        <taxon>Metazoa</taxon>
        <taxon>Ecdysozoa</taxon>
        <taxon>Arthropoda</taxon>
        <taxon>Crustacea</taxon>
        <taxon>Multicrustacea</taxon>
        <taxon>Malacostraca</taxon>
        <taxon>Eumalacostraca</taxon>
        <taxon>Eucarida</taxon>
        <taxon>Decapoda</taxon>
        <taxon>Pleocyemata</taxon>
        <taxon>Brachyura</taxon>
        <taxon>Eubrachyura</taxon>
        <taxon>Portunoidea</taxon>
        <taxon>Portunidae</taxon>
        <taxon>Portuninae</taxon>
        <taxon>Portunus</taxon>
    </lineage>
</organism>
<dbReference type="EMBL" id="VSRR010002998">
    <property type="protein sequence ID" value="MPC34161.1"/>
    <property type="molecule type" value="Genomic_DNA"/>
</dbReference>
<gene>
    <name evidence="1" type="ORF">E2C01_027541</name>
</gene>
<name>A0A5B7EID7_PORTR</name>
<dbReference type="Proteomes" id="UP000324222">
    <property type="component" value="Unassembled WGS sequence"/>
</dbReference>
<keyword evidence="2" id="KW-1185">Reference proteome</keyword>
<accession>A0A5B7EID7</accession>
<sequence length="149" mass="17308">MSFSSSVGAVPIMLDPFACLALPPFLWYLCWAEVSPMAMMWFCSDTAVVCVCHEKDTRVYVCVFDEVYARPLRKRKKRVLQYVREEGEKKGSGLETQRFPNRLGCNIFLAIARFASVSRYTQTYYIVHTGRCTARFEGTERHYWLYASQ</sequence>
<evidence type="ECO:0000313" key="1">
    <source>
        <dbReference type="EMBL" id="MPC34161.1"/>
    </source>
</evidence>
<reference evidence="1 2" key="1">
    <citation type="submission" date="2019-05" db="EMBL/GenBank/DDBJ databases">
        <title>Another draft genome of Portunus trituberculatus and its Hox gene families provides insights of decapod evolution.</title>
        <authorList>
            <person name="Jeong J.-H."/>
            <person name="Song I."/>
            <person name="Kim S."/>
            <person name="Choi T."/>
            <person name="Kim D."/>
            <person name="Ryu S."/>
            <person name="Kim W."/>
        </authorList>
    </citation>
    <scope>NUCLEOTIDE SEQUENCE [LARGE SCALE GENOMIC DNA]</scope>
    <source>
        <tissue evidence="1">Muscle</tissue>
    </source>
</reference>